<name>A0A3N4KJE1_9PEZI</name>
<reference evidence="3 4" key="1">
    <citation type="journal article" date="2018" name="Nat. Ecol. Evol.">
        <title>Pezizomycetes genomes reveal the molecular basis of ectomycorrhizal truffle lifestyle.</title>
        <authorList>
            <person name="Murat C."/>
            <person name="Payen T."/>
            <person name="Noel B."/>
            <person name="Kuo A."/>
            <person name="Morin E."/>
            <person name="Chen J."/>
            <person name="Kohler A."/>
            <person name="Krizsan K."/>
            <person name="Balestrini R."/>
            <person name="Da Silva C."/>
            <person name="Montanini B."/>
            <person name="Hainaut M."/>
            <person name="Levati E."/>
            <person name="Barry K.W."/>
            <person name="Belfiori B."/>
            <person name="Cichocki N."/>
            <person name="Clum A."/>
            <person name="Dockter R.B."/>
            <person name="Fauchery L."/>
            <person name="Guy J."/>
            <person name="Iotti M."/>
            <person name="Le Tacon F."/>
            <person name="Lindquist E.A."/>
            <person name="Lipzen A."/>
            <person name="Malagnac F."/>
            <person name="Mello A."/>
            <person name="Molinier V."/>
            <person name="Miyauchi S."/>
            <person name="Poulain J."/>
            <person name="Riccioni C."/>
            <person name="Rubini A."/>
            <person name="Sitrit Y."/>
            <person name="Splivallo R."/>
            <person name="Traeger S."/>
            <person name="Wang M."/>
            <person name="Zifcakova L."/>
            <person name="Wipf D."/>
            <person name="Zambonelli A."/>
            <person name="Paolocci F."/>
            <person name="Nowrousian M."/>
            <person name="Ottonello S."/>
            <person name="Baldrian P."/>
            <person name="Spatafora J.W."/>
            <person name="Henrissat B."/>
            <person name="Nagy L.G."/>
            <person name="Aury J.M."/>
            <person name="Wincker P."/>
            <person name="Grigoriev I.V."/>
            <person name="Bonfante P."/>
            <person name="Martin F.M."/>
        </authorList>
    </citation>
    <scope>NUCLEOTIDE SEQUENCE [LARGE SCALE GENOMIC DNA]</scope>
    <source>
        <strain evidence="3 4">CCBAS932</strain>
    </source>
</reference>
<evidence type="ECO:0000256" key="1">
    <source>
        <dbReference type="SAM" id="MobiDB-lite"/>
    </source>
</evidence>
<feature type="compositionally biased region" description="Polar residues" evidence="1">
    <location>
        <begin position="35"/>
        <end position="47"/>
    </location>
</feature>
<dbReference type="Pfam" id="PF07985">
    <property type="entry name" value="SRR1"/>
    <property type="match status" value="1"/>
</dbReference>
<organism evidence="3 4">
    <name type="scientific">Morchella conica CCBAS932</name>
    <dbReference type="NCBI Taxonomy" id="1392247"/>
    <lineage>
        <taxon>Eukaryota</taxon>
        <taxon>Fungi</taxon>
        <taxon>Dikarya</taxon>
        <taxon>Ascomycota</taxon>
        <taxon>Pezizomycotina</taxon>
        <taxon>Pezizomycetes</taxon>
        <taxon>Pezizales</taxon>
        <taxon>Morchellaceae</taxon>
        <taxon>Morchella</taxon>
    </lineage>
</organism>
<protein>
    <recommendedName>
        <fullName evidence="2">SRR1-like domain-containing protein</fullName>
    </recommendedName>
</protein>
<dbReference type="OrthoDB" id="5318346at2759"/>
<dbReference type="PANTHER" id="PTHR42080:SF1">
    <property type="entry name" value="SRR1-LIKE DOMAIN-CONTAINING PROTEIN"/>
    <property type="match status" value="1"/>
</dbReference>
<accession>A0A3N4KJE1</accession>
<dbReference type="STRING" id="1392247.A0A3N4KJE1"/>
<evidence type="ECO:0000259" key="2">
    <source>
        <dbReference type="Pfam" id="PF07985"/>
    </source>
</evidence>
<dbReference type="EMBL" id="ML119151">
    <property type="protein sequence ID" value="RPB09538.1"/>
    <property type="molecule type" value="Genomic_DNA"/>
</dbReference>
<feature type="domain" description="SRR1-like" evidence="2">
    <location>
        <begin position="78"/>
        <end position="241"/>
    </location>
</feature>
<gene>
    <name evidence="3" type="ORF">P167DRAFT_299530</name>
</gene>
<sequence>MSRRHNRIAPSADGWSNIIGKGRAPLRKPSELTKPHNTLSDTPTPEYTTWHPTATKNLAAASTDLHSSPLLQTLTAALTTTSTRTPRITTVVVLGLGSLHGPTHTSSFLQLSLALALSTLLATKLYLQDPAFSAADTRFLTEELGATVLVDPEAQARIGAEAMLFAPHLEYEVLQGALRARPGVVLANDVAAFMDLKTNAAAAAYPEFVECLRECDAVVLTGVDGSEDIGGGRAFNHTALYVRRGKPLVQAVGEAGKEEEQVALEGTARKKNRRNMKKKVSGVVEVDVEDVVKGMNSIAL</sequence>
<dbReference type="InterPro" id="IPR012942">
    <property type="entry name" value="SRR1-like"/>
</dbReference>
<evidence type="ECO:0000313" key="4">
    <source>
        <dbReference type="Proteomes" id="UP000277580"/>
    </source>
</evidence>
<evidence type="ECO:0000313" key="3">
    <source>
        <dbReference type="EMBL" id="RPB09538.1"/>
    </source>
</evidence>
<dbReference type="Proteomes" id="UP000277580">
    <property type="component" value="Unassembled WGS sequence"/>
</dbReference>
<dbReference type="PANTHER" id="PTHR42080">
    <property type="entry name" value="SRR1 DOMAIN-CONTAINING PROTEIN"/>
    <property type="match status" value="1"/>
</dbReference>
<dbReference type="InParanoid" id="A0A3N4KJE1"/>
<dbReference type="AlphaFoldDB" id="A0A3N4KJE1"/>
<feature type="region of interest" description="Disordered" evidence="1">
    <location>
        <begin position="1"/>
        <end position="47"/>
    </location>
</feature>
<keyword evidence="4" id="KW-1185">Reference proteome</keyword>
<proteinExistence type="predicted"/>